<keyword evidence="2" id="KW-0812">Transmembrane</keyword>
<name>A0ABT3R4B9_9HYPH</name>
<dbReference type="Proteomes" id="UP001300261">
    <property type="component" value="Unassembled WGS sequence"/>
</dbReference>
<proteinExistence type="predicted"/>
<organism evidence="4 5">
    <name type="scientific">Roseibium salinum</name>
    <dbReference type="NCBI Taxonomy" id="1604349"/>
    <lineage>
        <taxon>Bacteria</taxon>
        <taxon>Pseudomonadati</taxon>
        <taxon>Pseudomonadota</taxon>
        <taxon>Alphaproteobacteria</taxon>
        <taxon>Hyphomicrobiales</taxon>
        <taxon>Stappiaceae</taxon>
        <taxon>Roseibium</taxon>
    </lineage>
</organism>
<dbReference type="RefSeq" id="WP_265963686.1">
    <property type="nucleotide sequence ID" value="NZ_JAPEVI010000003.1"/>
</dbReference>
<evidence type="ECO:0000313" key="5">
    <source>
        <dbReference type="Proteomes" id="UP001300261"/>
    </source>
</evidence>
<evidence type="ECO:0000256" key="2">
    <source>
        <dbReference type="SAM" id="Phobius"/>
    </source>
</evidence>
<protein>
    <submittedName>
        <fullName evidence="4">DUF883 C-terminal domain-containing protein</fullName>
    </submittedName>
</protein>
<keyword evidence="2" id="KW-1133">Transmembrane helix</keyword>
<dbReference type="Pfam" id="PF19029">
    <property type="entry name" value="DUF883_C"/>
    <property type="match status" value="1"/>
</dbReference>
<keyword evidence="2" id="KW-0472">Membrane</keyword>
<dbReference type="PANTHER" id="PTHR35893">
    <property type="entry name" value="INNER MEMBRANE PROTEIN-RELATED"/>
    <property type="match status" value="1"/>
</dbReference>
<dbReference type="PANTHER" id="PTHR35893:SF3">
    <property type="entry name" value="INNER MEMBRANE PROTEIN"/>
    <property type="match status" value="1"/>
</dbReference>
<keyword evidence="5" id="KW-1185">Reference proteome</keyword>
<feature type="domain" description="DUF883" evidence="3">
    <location>
        <begin position="101"/>
        <end position="129"/>
    </location>
</feature>
<sequence>MAPRNTTTSTSGDNSAKHAATQENWDQVTEQLQKLREDIGNVSSALQGLARAGVTEGQDRAMAQMDGFLRHTREMTDELTDQGKRAARKASDTANSAAREAEDAIHRNPLTALAVALGLGFLIGLISRRQ</sequence>
<evidence type="ECO:0000256" key="1">
    <source>
        <dbReference type="SAM" id="MobiDB-lite"/>
    </source>
</evidence>
<gene>
    <name evidence="4" type="ORF">ON753_16400</name>
</gene>
<feature type="region of interest" description="Disordered" evidence="1">
    <location>
        <begin position="1"/>
        <end position="27"/>
    </location>
</feature>
<evidence type="ECO:0000259" key="3">
    <source>
        <dbReference type="Pfam" id="PF19029"/>
    </source>
</evidence>
<comment type="caution">
    <text evidence="4">The sequence shown here is derived from an EMBL/GenBank/DDBJ whole genome shotgun (WGS) entry which is preliminary data.</text>
</comment>
<reference evidence="4 5" key="1">
    <citation type="journal article" date="2016" name="Int. J. Syst. Evol. Microbiol.">
        <title>Labrenzia salina sp. nov., isolated from the rhizosphere of the halophyte Arthrocnemum macrostachyum.</title>
        <authorList>
            <person name="Camacho M."/>
            <person name="Redondo-Gomez S."/>
            <person name="Rodriguez-Llorente I."/>
            <person name="Rohde M."/>
            <person name="Sproer C."/>
            <person name="Schumann P."/>
            <person name="Klenk H.P."/>
            <person name="Montero-Calasanz M.D.C."/>
        </authorList>
    </citation>
    <scope>NUCLEOTIDE SEQUENCE [LARGE SCALE GENOMIC DNA]</scope>
    <source>
        <strain evidence="4 5">DSM 29163</strain>
    </source>
</reference>
<feature type="region of interest" description="Disordered" evidence="1">
    <location>
        <begin position="80"/>
        <end position="104"/>
    </location>
</feature>
<feature type="transmembrane region" description="Helical" evidence="2">
    <location>
        <begin position="109"/>
        <end position="127"/>
    </location>
</feature>
<evidence type="ECO:0000313" key="4">
    <source>
        <dbReference type="EMBL" id="MCX2723935.1"/>
    </source>
</evidence>
<dbReference type="InterPro" id="IPR043605">
    <property type="entry name" value="DUF883_C"/>
</dbReference>
<dbReference type="InterPro" id="IPR010279">
    <property type="entry name" value="YqjD/ElaB"/>
</dbReference>
<accession>A0ABT3R4B9</accession>
<dbReference type="EMBL" id="JAPEVI010000003">
    <property type="protein sequence ID" value="MCX2723935.1"/>
    <property type="molecule type" value="Genomic_DNA"/>
</dbReference>
<feature type="compositionally biased region" description="Polar residues" evidence="1">
    <location>
        <begin position="1"/>
        <end position="14"/>
    </location>
</feature>